<dbReference type="Pfam" id="PF07859">
    <property type="entry name" value="Abhydrolase_3"/>
    <property type="match status" value="1"/>
</dbReference>
<evidence type="ECO:0000313" key="5">
    <source>
        <dbReference type="Proteomes" id="UP000286045"/>
    </source>
</evidence>
<dbReference type="InterPro" id="IPR013094">
    <property type="entry name" value="AB_hydrolase_3"/>
</dbReference>
<protein>
    <recommendedName>
        <fullName evidence="3">Alpha/beta hydrolase fold-3 domain-containing protein</fullName>
    </recommendedName>
</protein>
<dbReference type="EMBL" id="RYZI01000212">
    <property type="protein sequence ID" value="RWA08225.1"/>
    <property type="molecule type" value="Genomic_DNA"/>
</dbReference>
<dbReference type="Proteomes" id="UP000286045">
    <property type="component" value="Unassembled WGS sequence"/>
</dbReference>
<organism evidence="4 5">
    <name type="scientific">Xylaria grammica</name>
    <dbReference type="NCBI Taxonomy" id="363999"/>
    <lineage>
        <taxon>Eukaryota</taxon>
        <taxon>Fungi</taxon>
        <taxon>Dikarya</taxon>
        <taxon>Ascomycota</taxon>
        <taxon>Pezizomycotina</taxon>
        <taxon>Sordariomycetes</taxon>
        <taxon>Xylariomycetidae</taxon>
        <taxon>Xylariales</taxon>
        <taxon>Xylariaceae</taxon>
        <taxon>Xylaria</taxon>
    </lineage>
</organism>
<feature type="domain" description="Alpha/beta hydrolase fold-3" evidence="3">
    <location>
        <begin position="96"/>
        <end position="303"/>
    </location>
</feature>
<dbReference type="PANTHER" id="PTHR48081:SF8">
    <property type="entry name" value="ALPHA_BETA HYDROLASE FOLD-3 DOMAIN-CONTAINING PROTEIN-RELATED"/>
    <property type="match status" value="1"/>
</dbReference>
<dbReference type="InterPro" id="IPR050300">
    <property type="entry name" value="GDXG_lipolytic_enzyme"/>
</dbReference>
<evidence type="ECO:0000256" key="1">
    <source>
        <dbReference type="ARBA" id="ARBA00022801"/>
    </source>
</evidence>
<dbReference type="Gene3D" id="3.40.50.1820">
    <property type="entry name" value="alpha/beta hydrolase"/>
    <property type="match status" value="1"/>
</dbReference>
<evidence type="ECO:0000313" key="4">
    <source>
        <dbReference type="EMBL" id="RWA08225.1"/>
    </source>
</evidence>
<keyword evidence="5" id="KW-1185">Reference proteome</keyword>
<dbReference type="SUPFAM" id="SSF53474">
    <property type="entry name" value="alpha/beta-Hydrolases"/>
    <property type="match status" value="1"/>
</dbReference>
<reference evidence="4 5" key="1">
    <citation type="submission" date="2018-12" db="EMBL/GenBank/DDBJ databases">
        <title>Draft genome sequence of Xylaria grammica IHI A82.</title>
        <authorList>
            <person name="Buettner E."/>
            <person name="Kellner H."/>
        </authorList>
    </citation>
    <scope>NUCLEOTIDE SEQUENCE [LARGE SCALE GENOMIC DNA]</scope>
    <source>
        <strain evidence="4 5">IHI A82</strain>
    </source>
</reference>
<dbReference type="STRING" id="363999.A0A439D190"/>
<accession>A0A439D190</accession>
<proteinExistence type="predicted"/>
<feature type="region of interest" description="Disordered" evidence="2">
    <location>
        <begin position="1"/>
        <end position="22"/>
    </location>
</feature>
<dbReference type="AlphaFoldDB" id="A0A439D190"/>
<evidence type="ECO:0000259" key="3">
    <source>
        <dbReference type="Pfam" id="PF07859"/>
    </source>
</evidence>
<keyword evidence="1" id="KW-0378">Hydrolase</keyword>
<dbReference type="GO" id="GO:0016787">
    <property type="term" value="F:hydrolase activity"/>
    <property type="evidence" value="ECO:0007669"/>
    <property type="project" value="UniProtKB-KW"/>
</dbReference>
<feature type="compositionally biased region" description="Low complexity" evidence="2">
    <location>
        <begin position="1"/>
        <end position="15"/>
    </location>
</feature>
<comment type="caution">
    <text evidence="4">The sequence shown here is derived from an EMBL/GenBank/DDBJ whole genome shotgun (WGS) entry which is preliminary data.</text>
</comment>
<gene>
    <name evidence="4" type="ORF">EKO27_g6876</name>
</gene>
<name>A0A439D190_9PEZI</name>
<dbReference type="PANTHER" id="PTHR48081">
    <property type="entry name" value="AB HYDROLASE SUPERFAMILY PROTEIN C4A8.06C"/>
    <property type="match status" value="1"/>
</dbReference>
<dbReference type="InterPro" id="IPR029058">
    <property type="entry name" value="AB_hydrolase_fold"/>
</dbReference>
<evidence type="ECO:0000256" key="2">
    <source>
        <dbReference type="SAM" id="MobiDB-lite"/>
    </source>
</evidence>
<sequence length="330" mass="36040">MTPNNTTLTTSATQTHLPPYDPEITAFEDTQHRPIPASLGELLELRKEEPPRDEDIYNDPELTIEQISVSGADSQIPAIILRKQSQTTASKPRPGILFFHGGGRVMGNVYVGLAAVSGFVKELDAVIISVGYRLSPDVPGISAVEDCYASLVWMSENLSAFNIDPARFIVAGVSAGAGLAAGALLMSRDRKGPKVAAQLLVCPMLDDRFITLSSRQFENGRGFYTAWGRYAWKCILGEDAERGNVSYYVAPGRATDLSDLPPAYIDAGSGEPFRDEDIAYATKLWECGVQADLHIWGGGCHGFDLFFPTEIGAQAVRTRDAWLRRVLREK</sequence>